<dbReference type="EMBL" id="CP104694">
    <property type="protein sequence ID" value="UXI66815.1"/>
    <property type="molecule type" value="Genomic_DNA"/>
</dbReference>
<gene>
    <name evidence="2" type="ORF">N4264_18955</name>
</gene>
<evidence type="ECO:0000313" key="2">
    <source>
        <dbReference type="EMBL" id="UXI66815.1"/>
    </source>
</evidence>
<keyword evidence="1" id="KW-1133">Transmembrane helix</keyword>
<feature type="transmembrane region" description="Helical" evidence="1">
    <location>
        <begin position="12"/>
        <end position="36"/>
    </location>
</feature>
<keyword evidence="1" id="KW-0812">Transmembrane</keyword>
<evidence type="ECO:0000256" key="1">
    <source>
        <dbReference type="SAM" id="Phobius"/>
    </source>
</evidence>
<feature type="transmembrane region" description="Helical" evidence="1">
    <location>
        <begin position="79"/>
        <end position="99"/>
    </location>
</feature>
<evidence type="ECO:0000313" key="3">
    <source>
        <dbReference type="Proteomes" id="UP001064632"/>
    </source>
</evidence>
<reference evidence="2" key="1">
    <citation type="submission" date="2022-09" db="EMBL/GenBank/DDBJ databases">
        <title>Tahibacter sp. nov., isolated from a fresh water.</title>
        <authorList>
            <person name="Baek J.H."/>
            <person name="Lee J.K."/>
            <person name="Kim J.M."/>
            <person name="Jeon C.O."/>
        </authorList>
    </citation>
    <scope>NUCLEOTIDE SEQUENCE</scope>
    <source>
        <strain evidence="2">W38</strain>
    </source>
</reference>
<feature type="transmembrane region" description="Helical" evidence="1">
    <location>
        <begin position="105"/>
        <end position="123"/>
    </location>
</feature>
<keyword evidence="3" id="KW-1185">Reference proteome</keyword>
<dbReference type="Proteomes" id="UP001064632">
    <property type="component" value="Chromosome"/>
</dbReference>
<proteinExistence type="predicted"/>
<feature type="transmembrane region" description="Helical" evidence="1">
    <location>
        <begin position="48"/>
        <end position="67"/>
    </location>
</feature>
<name>A0ABY6BCH1_9GAMM</name>
<dbReference type="RefSeq" id="WP_261693795.1">
    <property type="nucleotide sequence ID" value="NZ_CP104694.1"/>
</dbReference>
<sequence length="139" mass="14709">MTITNFLRHPNFLRYVLWVDGIAGLAMAALLIFDAAPIARLTQLPATLLQSAGIALLPFLALIGWLLSRPVPPRTGVMVLIAGNALWVVDSVLLLVAGWATPNALGYAFVILQAVAVGVLAELEFVAVRRTPMAPAVAG</sequence>
<protein>
    <submittedName>
        <fullName evidence="2">Uncharacterized protein</fullName>
    </submittedName>
</protein>
<organism evidence="2 3">
    <name type="scientific">Tahibacter amnicola</name>
    <dbReference type="NCBI Taxonomy" id="2976241"/>
    <lineage>
        <taxon>Bacteria</taxon>
        <taxon>Pseudomonadati</taxon>
        <taxon>Pseudomonadota</taxon>
        <taxon>Gammaproteobacteria</taxon>
        <taxon>Lysobacterales</taxon>
        <taxon>Rhodanobacteraceae</taxon>
        <taxon>Tahibacter</taxon>
    </lineage>
</organism>
<keyword evidence="1" id="KW-0472">Membrane</keyword>
<accession>A0ABY6BCH1</accession>